<dbReference type="OrthoDB" id="416253at2759"/>
<dbReference type="Pfam" id="PF00248">
    <property type="entry name" value="Aldo_ket_red"/>
    <property type="match status" value="1"/>
</dbReference>
<evidence type="ECO:0000313" key="3">
    <source>
        <dbReference type="EMBL" id="KAG7393269.1"/>
    </source>
</evidence>
<protein>
    <recommendedName>
        <fullName evidence="2">NADP-dependent oxidoreductase domain-containing protein</fullName>
    </recommendedName>
</protein>
<evidence type="ECO:0000313" key="4">
    <source>
        <dbReference type="Proteomes" id="UP000694044"/>
    </source>
</evidence>
<organism evidence="3 4">
    <name type="scientific">Phytophthora pseudosyringae</name>
    <dbReference type="NCBI Taxonomy" id="221518"/>
    <lineage>
        <taxon>Eukaryota</taxon>
        <taxon>Sar</taxon>
        <taxon>Stramenopiles</taxon>
        <taxon>Oomycota</taxon>
        <taxon>Peronosporomycetes</taxon>
        <taxon>Peronosporales</taxon>
        <taxon>Peronosporaceae</taxon>
        <taxon>Phytophthora</taxon>
    </lineage>
</organism>
<evidence type="ECO:0000259" key="2">
    <source>
        <dbReference type="Pfam" id="PF00248"/>
    </source>
</evidence>
<name>A0A8T1WNI8_9STRA</name>
<reference evidence="3" key="1">
    <citation type="submission" date="2021-02" db="EMBL/GenBank/DDBJ databases">
        <authorList>
            <person name="Palmer J.M."/>
        </authorList>
    </citation>
    <scope>NUCLEOTIDE SEQUENCE</scope>
    <source>
        <strain evidence="3">SCRP734</strain>
    </source>
</reference>
<dbReference type="EMBL" id="JAGDFM010000005">
    <property type="protein sequence ID" value="KAG7393269.1"/>
    <property type="molecule type" value="Genomic_DNA"/>
</dbReference>
<keyword evidence="4" id="KW-1185">Reference proteome</keyword>
<sequence>MQRQLLMELTTQGNCRGVVVEGLGDRQGLLAVRAAVRQTCTDNTLLSRANFVIAATTPTDCRLEEIAARVEQALGTLQLQQLDMLLLQAQSLPGTSGLHARKHAVLEAWKHMTAIQQAGLVQHIGVSDLSVQDVDFMLTAYPNSPPEAWAIEVLLPRMAPASSDVEVPLEDVTAFAHGHSIDVLARFPFDQLGNLQPHNLREGWESLTEILAERYRERPFKFLVAHENEGSAASYHLDSHALGDTKVMQSPLQISVRYLLQKGLVIIPQGSNDLQPDDQRESSQEAALREIFCPLAHPFTTIHPSCSPHKMYSSLLTCDDLAAIDRALPLTISFPLPPPPPSTTGRSRPGSTQERRKNLPAAVSRPPTAD</sequence>
<evidence type="ECO:0000256" key="1">
    <source>
        <dbReference type="SAM" id="MobiDB-lite"/>
    </source>
</evidence>
<dbReference type="InterPro" id="IPR023210">
    <property type="entry name" value="NADP_OxRdtase_dom"/>
</dbReference>
<proteinExistence type="predicted"/>
<dbReference type="Proteomes" id="UP000694044">
    <property type="component" value="Unassembled WGS sequence"/>
</dbReference>
<comment type="caution">
    <text evidence="3">The sequence shown here is derived from an EMBL/GenBank/DDBJ whole genome shotgun (WGS) entry which is preliminary data.</text>
</comment>
<dbReference type="AlphaFoldDB" id="A0A8T1WNI8"/>
<accession>A0A8T1WNI8</accession>
<dbReference type="InterPro" id="IPR020471">
    <property type="entry name" value="AKR"/>
</dbReference>
<dbReference type="GO" id="GO:0016491">
    <property type="term" value="F:oxidoreductase activity"/>
    <property type="evidence" value="ECO:0007669"/>
    <property type="project" value="InterPro"/>
</dbReference>
<dbReference type="PANTHER" id="PTHR11732">
    <property type="entry name" value="ALDO/KETO REDUCTASE"/>
    <property type="match status" value="1"/>
</dbReference>
<gene>
    <name evidence="3" type="ORF">PHYPSEUDO_011274</name>
</gene>
<feature type="compositionally biased region" description="Low complexity" evidence="1">
    <location>
        <begin position="343"/>
        <end position="352"/>
    </location>
</feature>
<feature type="region of interest" description="Disordered" evidence="1">
    <location>
        <begin position="332"/>
        <end position="370"/>
    </location>
</feature>
<feature type="domain" description="NADP-dependent oxidoreductase" evidence="2">
    <location>
        <begin position="58"/>
        <end position="275"/>
    </location>
</feature>